<dbReference type="GeneID" id="112684197"/>
<gene>
    <name evidence="9" type="primary">LOC112684197</name>
    <name evidence="7" type="ORF">g.11393</name>
</gene>
<proteinExistence type="predicted"/>
<accession>A0A2S2QK90</accession>
<dbReference type="GO" id="GO:0008270">
    <property type="term" value="F:zinc ion binding"/>
    <property type="evidence" value="ECO:0007669"/>
    <property type="project" value="UniProtKB-KW"/>
</dbReference>
<evidence type="ECO:0000256" key="3">
    <source>
        <dbReference type="ARBA" id="ARBA00022833"/>
    </source>
</evidence>
<dbReference type="Pfam" id="PF02892">
    <property type="entry name" value="zf-BED"/>
    <property type="match status" value="1"/>
</dbReference>
<name>A0A2S2QK90_9HEMI</name>
<evidence type="ECO:0000259" key="6">
    <source>
        <dbReference type="PROSITE" id="PS50808"/>
    </source>
</evidence>
<dbReference type="GO" id="GO:0003677">
    <property type="term" value="F:DNA binding"/>
    <property type="evidence" value="ECO:0007669"/>
    <property type="project" value="InterPro"/>
</dbReference>
<dbReference type="EMBL" id="GGMS01008747">
    <property type="protein sequence ID" value="MBY77950.1"/>
    <property type="molecule type" value="Transcribed_RNA"/>
</dbReference>
<dbReference type="AlphaFoldDB" id="A0A2S2QK90"/>
<feature type="compositionally biased region" description="Low complexity" evidence="5">
    <location>
        <begin position="79"/>
        <end position="90"/>
    </location>
</feature>
<evidence type="ECO:0000256" key="4">
    <source>
        <dbReference type="PROSITE-ProRule" id="PRU00027"/>
    </source>
</evidence>
<dbReference type="InterPro" id="IPR036236">
    <property type="entry name" value="Znf_C2H2_sf"/>
</dbReference>
<dbReference type="SMART" id="SM00614">
    <property type="entry name" value="ZnF_BED"/>
    <property type="match status" value="1"/>
</dbReference>
<dbReference type="RefSeq" id="XP_025411364.1">
    <property type="nucleotide sequence ID" value="XM_025555579.1"/>
</dbReference>
<dbReference type="OrthoDB" id="6577442at2759"/>
<dbReference type="Proteomes" id="UP000694846">
    <property type="component" value="Unplaced"/>
</dbReference>
<evidence type="ECO:0000256" key="1">
    <source>
        <dbReference type="ARBA" id="ARBA00022723"/>
    </source>
</evidence>
<feature type="compositionally biased region" description="Polar residues" evidence="5">
    <location>
        <begin position="120"/>
        <end position="137"/>
    </location>
</feature>
<keyword evidence="8" id="KW-1185">Reference proteome</keyword>
<feature type="region of interest" description="Disordered" evidence="5">
    <location>
        <begin position="58"/>
        <end position="103"/>
    </location>
</feature>
<keyword evidence="3" id="KW-0862">Zinc</keyword>
<keyword evidence="1" id="KW-0479">Metal-binding</keyword>
<keyword evidence="2 4" id="KW-0863">Zinc-finger</keyword>
<feature type="region of interest" description="Disordered" evidence="5">
    <location>
        <begin position="117"/>
        <end position="137"/>
    </location>
</feature>
<dbReference type="InterPro" id="IPR003656">
    <property type="entry name" value="Znf_BED"/>
</dbReference>
<evidence type="ECO:0000313" key="8">
    <source>
        <dbReference type="Proteomes" id="UP000694846"/>
    </source>
</evidence>
<evidence type="ECO:0000256" key="5">
    <source>
        <dbReference type="SAM" id="MobiDB-lite"/>
    </source>
</evidence>
<reference evidence="7" key="1">
    <citation type="submission" date="2018-04" db="EMBL/GenBank/DDBJ databases">
        <title>Transcriptome assembly of Sipha flava.</title>
        <authorList>
            <person name="Scully E.D."/>
            <person name="Geib S.M."/>
            <person name="Palmer N.A."/>
            <person name="Koch K."/>
            <person name="Bradshaw J."/>
            <person name="Heng-Moss T."/>
            <person name="Sarath G."/>
        </authorList>
    </citation>
    <scope>NUCLEOTIDE SEQUENCE</scope>
</reference>
<dbReference type="SUPFAM" id="SSF57667">
    <property type="entry name" value="beta-beta-alpha zinc fingers"/>
    <property type="match status" value="1"/>
</dbReference>
<protein>
    <submittedName>
        <fullName evidence="9">Zinc finger BED domain-containing protein 3-like isoform X2</fullName>
    </submittedName>
</protein>
<evidence type="ECO:0000256" key="2">
    <source>
        <dbReference type="ARBA" id="ARBA00022771"/>
    </source>
</evidence>
<dbReference type="PROSITE" id="PS50808">
    <property type="entry name" value="ZF_BED"/>
    <property type="match status" value="1"/>
</dbReference>
<reference evidence="9" key="2">
    <citation type="submission" date="2025-04" db="UniProtKB">
        <authorList>
            <consortium name="RefSeq"/>
        </authorList>
    </citation>
    <scope>IDENTIFICATION</scope>
    <source>
        <tissue evidence="9">Whole body</tissue>
    </source>
</reference>
<evidence type="ECO:0000313" key="9">
    <source>
        <dbReference type="RefSeq" id="XP_025411364.1"/>
    </source>
</evidence>
<feature type="domain" description="BED-type" evidence="6">
    <location>
        <begin position="5"/>
        <end position="56"/>
    </location>
</feature>
<organism evidence="7">
    <name type="scientific">Sipha flava</name>
    <name type="common">yellow sugarcane aphid</name>
    <dbReference type="NCBI Taxonomy" id="143950"/>
    <lineage>
        <taxon>Eukaryota</taxon>
        <taxon>Metazoa</taxon>
        <taxon>Ecdysozoa</taxon>
        <taxon>Arthropoda</taxon>
        <taxon>Hexapoda</taxon>
        <taxon>Insecta</taxon>
        <taxon>Pterygota</taxon>
        <taxon>Neoptera</taxon>
        <taxon>Paraneoptera</taxon>
        <taxon>Hemiptera</taxon>
        <taxon>Sternorrhyncha</taxon>
        <taxon>Aphidomorpha</taxon>
        <taxon>Aphidoidea</taxon>
        <taxon>Aphididae</taxon>
        <taxon>Sipha</taxon>
    </lineage>
</organism>
<sequence>MLLNRKRSTIWNHFTIKSSTIAQCSYCWHELSYSGGSTSNLLRHLKTKHITVAQTKSLKSQNNLSSDNEECTEDPLMASTSKSITTSSTKLPETILPKENSKKAPIEIKQSLESEFEYSPSKNLEDTSSSASKINTSKKTIKRKIELQTPTSEKKKITHDRGIGFMTSAIEQLREISNRASEVTINKHDSYDYFGMYIASMLRSIGSPRAIQLQQNITNMITNAICQPECITTDNSMSGTTS</sequence>
<evidence type="ECO:0000313" key="7">
    <source>
        <dbReference type="EMBL" id="MBY77950.1"/>
    </source>
</evidence>